<evidence type="ECO:0000313" key="2">
    <source>
        <dbReference type="Proteomes" id="UP000580910"/>
    </source>
</evidence>
<dbReference type="RefSeq" id="WP_182538040.1">
    <property type="nucleotide sequence ID" value="NZ_JACGXA010000001.1"/>
</dbReference>
<dbReference type="AlphaFoldDB" id="A0A7W3IZ85"/>
<reference evidence="1 2" key="1">
    <citation type="submission" date="2020-07" db="EMBL/GenBank/DDBJ databases">
        <title>Sequencing the genomes of 1000 actinobacteria strains.</title>
        <authorList>
            <person name="Klenk H.-P."/>
        </authorList>
    </citation>
    <scope>NUCLEOTIDE SEQUENCE [LARGE SCALE GENOMIC DNA]</scope>
    <source>
        <strain evidence="1 2">DSM 21349</strain>
    </source>
</reference>
<comment type="caution">
    <text evidence="1">The sequence shown here is derived from an EMBL/GenBank/DDBJ whole genome shotgun (WGS) entry which is preliminary data.</text>
</comment>
<proteinExistence type="predicted"/>
<dbReference type="Proteomes" id="UP000580910">
    <property type="component" value="Unassembled WGS sequence"/>
</dbReference>
<name>A0A7W3IZ85_9ACTN</name>
<sequence length="100" mass="10618">MLLAHAVALAEARAYLAALADQTDTLEASQAYERTLHYLDSIHPDVLPTLDVGGAITDRTGLQVVAESAVEELVDHGVDALQVELLLAMLDDARALDAPV</sequence>
<protein>
    <submittedName>
        <fullName evidence="1">Uncharacterized protein</fullName>
    </submittedName>
</protein>
<accession>A0A7W3IZ85</accession>
<gene>
    <name evidence="1" type="ORF">FB382_001490</name>
</gene>
<keyword evidence="2" id="KW-1185">Reference proteome</keyword>
<dbReference type="EMBL" id="JACGXA010000001">
    <property type="protein sequence ID" value="MBA8803199.1"/>
    <property type="molecule type" value="Genomic_DNA"/>
</dbReference>
<evidence type="ECO:0000313" key="1">
    <source>
        <dbReference type="EMBL" id="MBA8803199.1"/>
    </source>
</evidence>
<organism evidence="1 2">
    <name type="scientific">Nocardioides ginsengisegetis</name>
    <dbReference type="NCBI Taxonomy" id="661491"/>
    <lineage>
        <taxon>Bacteria</taxon>
        <taxon>Bacillati</taxon>
        <taxon>Actinomycetota</taxon>
        <taxon>Actinomycetes</taxon>
        <taxon>Propionibacteriales</taxon>
        <taxon>Nocardioidaceae</taxon>
        <taxon>Nocardioides</taxon>
    </lineage>
</organism>